<gene>
    <name evidence="8" type="ORF">AArcSl_3193</name>
</gene>
<organism evidence="8 9">
    <name type="scientific">Halalkaliarchaeum desulfuricum</name>
    <dbReference type="NCBI Taxonomy" id="2055893"/>
    <lineage>
        <taxon>Archaea</taxon>
        <taxon>Methanobacteriati</taxon>
        <taxon>Methanobacteriota</taxon>
        <taxon>Stenosarchaea group</taxon>
        <taxon>Halobacteria</taxon>
        <taxon>Halobacteriales</taxon>
        <taxon>Haloferacaceae</taxon>
        <taxon>Halalkaliarchaeum</taxon>
    </lineage>
</organism>
<feature type="transmembrane region" description="Helical" evidence="7">
    <location>
        <begin position="235"/>
        <end position="257"/>
    </location>
</feature>
<proteinExistence type="inferred from homology"/>
<sequence>MRRKHLLWLVGIALLAGLTVAAGWRELSTALRRGNPLVLLALCGVQVITLGVVAYQWQYLLDRAGTGVSFRLAAVVTLAGTFVESATPSSKLGGMAATVYLFERTTDAAYDTLSSVLLAQKYVSLPPLAVLVVGTVAVAVTRTDVTVSSGAYAAVGGFVGVVAVLSVLFSLLRRRKRDGSGPVASEESTVDEYSTAEPIAADGAGQEAGPLSRGISTFRSVLREAGTLLDRRSRYWLYALAFLLWVVYPLKIYVVAVTLGVDAGVTVAFVGTYLAYLVSLAPISPGGTGTFEGTLALVYVAAGVPFVDGLSIALLGRVVTFWFPLALSAATTGLLLTVDDAVPSLQGVAETTGELLGRGSG</sequence>
<evidence type="ECO:0000313" key="9">
    <source>
        <dbReference type="Proteomes" id="UP000263012"/>
    </source>
</evidence>
<evidence type="ECO:0000256" key="3">
    <source>
        <dbReference type="ARBA" id="ARBA00022475"/>
    </source>
</evidence>
<feature type="transmembrane region" description="Helical" evidence="7">
    <location>
        <begin position="152"/>
        <end position="172"/>
    </location>
</feature>
<evidence type="ECO:0000256" key="6">
    <source>
        <dbReference type="ARBA" id="ARBA00023136"/>
    </source>
</evidence>
<dbReference type="PANTHER" id="PTHR39087">
    <property type="entry name" value="UPF0104 MEMBRANE PROTEIN MJ1595"/>
    <property type="match status" value="1"/>
</dbReference>
<evidence type="ECO:0000313" key="8">
    <source>
        <dbReference type="EMBL" id="AUX10799.1"/>
    </source>
</evidence>
<keyword evidence="8" id="KW-0808">Transferase</keyword>
<evidence type="ECO:0000256" key="2">
    <source>
        <dbReference type="ARBA" id="ARBA00011061"/>
    </source>
</evidence>
<evidence type="ECO:0000256" key="7">
    <source>
        <dbReference type="SAM" id="Phobius"/>
    </source>
</evidence>
<keyword evidence="3" id="KW-1003">Cell membrane</keyword>
<evidence type="ECO:0000256" key="4">
    <source>
        <dbReference type="ARBA" id="ARBA00022692"/>
    </source>
</evidence>
<dbReference type="AlphaFoldDB" id="A0A343TNX7"/>
<protein>
    <submittedName>
        <fullName evidence="8">Glycosyl transferase family 2</fullName>
    </submittedName>
</protein>
<dbReference type="NCBIfam" id="TIGR00374">
    <property type="entry name" value="flippase-like domain"/>
    <property type="match status" value="1"/>
</dbReference>
<dbReference type="Pfam" id="PF03706">
    <property type="entry name" value="LPG_synthase_TM"/>
    <property type="match status" value="1"/>
</dbReference>
<keyword evidence="9" id="KW-1185">Reference proteome</keyword>
<evidence type="ECO:0000256" key="1">
    <source>
        <dbReference type="ARBA" id="ARBA00004651"/>
    </source>
</evidence>
<dbReference type="PANTHER" id="PTHR39087:SF2">
    <property type="entry name" value="UPF0104 MEMBRANE PROTEIN MJ1595"/>
    <property type="match status" value="1"/>
</dbReference>
<dbReference type="EMBL" id="CP025066">
    <property type="protein sequence ID" value="AUX10799.1"/>
    <property type="molecule type" value="Genomic_DNA"/>
</dbReference>
<accession>A0A343TNX7</accession>
<feature type="transmembrane region" description="Helical" evidence="7">
    <location>
        <begin position="263"/>
        <end position="283"/>
    </location>
</feature>
<dbReference type="Proteomes" id="UP000263012">
    <property type="component" value="Chromosome"/>
</dbReference>
<keyword evidence="5 7" id="KW-1133">Transmembrane helix</keyword>
<keyword evidence="4 7" id="KW-0812">Transmembrane</keyword>
<dbReference type="GO" id="GO:0005886">
    <property type="term" value="C:plasma membrane"/>
    <property type="evidence" value="ECO:0007669"/>
    <property type="project" value="UniProtKB-SubCell"/>
</dbReference>
<dbReference type="GeneID" id="37879557"/>
<feature type="transmembrane region" description="Helical" evidence="7">
    <location>
        <begin position="295"/>
        <end position="315"/>
    </location>
</feature>
<dbReference type="KEGG" id="hdf:AArcSl_3193"/>
<dbReference type="GO" id="GO:0016740">
    <property type="term" value="F:transferase activity"/>
    <property type="evidence" value="ECO:0007669"/>
    <property type="project" value="UniProtKB-KW"/>
</dbReference>
<feature type="transmembrane region" description="Helical" evidence="7">
    <location>
        <begin position="37"/>
        <end position="55"/>
    </location>
</feature>
<dbReference type="InterPro" id="IPR022791">
    <property type="entry name" value="L-PG_synthase/AglD"/>
</dbReference>
<feature type="transmembrane region" description="Helical" evidence="7">
    <location>
        <begin position="122"/>
        <end position="140"/>
    </location>
</feature>
<comment type="similarity">
    <text evidence="2">Belongs to the UPF0104 family.</text>
</comment>
<keyword evidence="6 7" id="KW-0472">Membrane</keyword>
<evidence type="ECO:0000256" key="5">
    <source>
        <dbReference type="ARBA" id="ARBA00022989"/>
    </source>
</evidence>
<dbReference type="OrthoDB" id="351177at2157"/>
<reference evidence="9" key="1">
    <citation type="submission" date="2017-11" db="EMBL/GenBank/DDBJ databases">
        <title>Phenotypic and genomic properties of facultatively anaerobic sulfur-reducing natronoarchaea from hypersaline soda lakes.</title>
        <authorList>
            <person name="Sorokin D.Y."/>
            <person name="Kublanov I.V."/>
            <person name="Roman P."/>
            <person name="Sinninghe Damste J.S."/>
            <person name="Golyshin P.N."/>
            <person name="Rojo D."/>
            <person name="Ciordia S."/>
            <person name="Mena M.D.C."/>
            <person name="Ferrer M."/>
            <person name="Messina E."/>
            <person name="Smedile F."/>
            <person name="La Spada G."/>
            <person name="La Cono V."/>
            <person name="Yakimov M.M."/>
        </authorList>
    </citation>
    <scope>NUCLEOTIDE SEQUENCE [LARGE SCALE GENOMIC DNA]</scope>
    <source>
        <strain evidence="9">AArc-Sl</strain>
    </source>
</reference>
<dbReference type="RefSeq" id="WP_119821429.1">
    <property type="nucleotide sequence ID" value="NZ_CP025066.1"/>
</dbReference>
<comment type="subcellular location">
    <subcellularLocation>
        <location evidence="1">Cell membrane</location>
        <topology evidence="1">Multi-pass membrane protein</topology>
    </subcellularLocation>
</comment>
<name>A0A343TNX7_9EURY</name>